<sequence>MAQSNQKSSQEREGEFNAVTASFREADSDNDGTISSLEFLNLLQALQPSAWTEEKVAAVFKAADLDGNGYVDLNELLTFMFGVDKWDLRKYSGKKGDDDSSESGDASSSSSSDSGSRRPSTSSSSSSLGVRKKGRKEDRKQKKAVRNTKNEEPPTNPEEMYELLTMRHGMVEGVLKLQDLVQLFAECKCAGLGPRLAQLVPQDCGKWGREPEDVSALELGHLYALIKENPAATVKDALVQIDNVKEVCRPEVQGLEGIEVSSLGLDHDDAVGFGDFKKMVEFLSAAMLLDQDTILAAMASQATGRFEMTEAMATAVAQRAFLKIGKGDTHVLAIPIKSNDFSRMCFTSNLIDKSRTRGLAQGQIALIFQATIKYMPRHLLARETLRTESRGLKPRKRKHNHISVLGRTQLSILIESLFKELPGGFGGLYKCPFYLSMYLMDPRACHLNTAA</sequence>
<dbReference type="AlphaFoldDB" id="A0A813G105"/>
<dbReference type="InterPro" id="IPR002048">
    <property type="entry name" value="EF_hand_dom"/>
</dbReference>
<dbReference type="InterPro" id="IPR011992">
    <property type="entry name" value="EF-hand-dom_pair"/>
</dbReference>
<keyword evidence="5" id="KW-1185">Reference proteome</keyword>
<dbReference type="Pfam" id="PF13499">
    <property type="entry name" value="EF-hand_7"/>
    <property type="match status" value="1"/>
</dbReference>
<dbReference type="OrthoDB" id="191686at2759"/>
<evidence type="ECO:0000256" key="2">
    <source>
        <dbReference type="SAM" id="MobiDB-lite"/>
    </source>
</evidence>
<feature type="domain" description="EF-hand" evidence="3">
    <location>
        <begin position="51"/>
        <end position="86"/>
    </location>
</feature>
<comment type="caution">
    <text evidence="4">The sequence shown here is derived from an EMBL/GenBank/DDBJ whole genome shotgun (WGS) entry which is preliminary data.</text>
</comment>
<proteinExistence type="predicted"/>
<dbReference type="GO" id="GO:0005509">
    <property type="term" value="F:calcium ion binding"/>
    <property type="evidence" value="ECO:0007669"/>
    <property type="project" value="InterPro"/>
</dbReference>
<evidence type="ECO:0000313" key="4">
    <source>
        <dbReference type="EMBL" id="CAE8618295.1"/>
    </source>
</evidence>
<dbReference type="PROSITE" id="PS00018">
    <property type="entry name" value="EF_HAND_1"/>
    <property type="match status" value="2"/>
</dbReference>
<evidence type="ECO:0000313" key="5">
    <source>
        <dbReference type="Proteomes" id="UP000654075"/>
    </source>
</evidence>
<dbReference type="PROSITE" id="PS50222">
    <property type="entry name" value="EF_HAND_2"/>
    <property type="match status" value="2"/>
</dbReference>
<keyword evidence="1" id="KW-0106">Calcium</keyword>
<organism evidence="4 5">
    <name type="scientific">Polarella glacialis</name>
    <name type="common">Dinoflagellate</name>
    <dbReference type="NCBI Taxonomy" id="89957"/>
    <lineage>
        <taxon>Eukaryota</taxon>
        <taxon>Sar</taxon>
        <taxon>Alveolata</taxon>
        <taxon>Dinophyceae</taxon>
        <taxon>Suessiales</taxon>
        <taxon>Suessiaceae</taxon>
        <taxon>Polarella</taxon>
    </lineage>
</organism>
<gene>
    <name evidence="4" type="ORF">PGLA1383_LOCUS35926</name>
</gene>
<reference evidence="4" key="1">
    <citation type="submission" date="2021-02" db="EMBL/GenBank/DDBJ databases">
        <authorList>
            <person name="Dougan E. K."/>
            <person name="Rhodes N."/>
            <person name="Thang M."/>
            <person name="Chan C."/>
        </authorList>
    </citation>
    <scope>NUCLEOTIDE SEQUENCE</scope>
</reference>
<feature type="region of interest" description="Disordered" evidence="2">
    <location>
        <begin position="92"/>
        <end position="158"/>
    </location>
</feature>
<evidence type="ECO:0000259" key="3">
    <source>
        <dbReference type="PROSITE" id="PS50222"/>
    </source>
</evidence>
<feature type="domain" description="EF-hand" evidence="3">
    <location>
        <begin position="14"/>
        <end position="49"/>
    </location>
</feature>
<feature type="region of interest" description="Disordered" evidence="2">
    <location>
        <begin position="1"/>
        <end position="29"/>
    </location>
</feature>
<dbReference type="EMBL" id="CAJNNV010026476">
    <property type="protein sequence ID" value="CAE8618295.1"/>
    <property type="molecule type" value="Genomic_DNA"/>
</dbReference>
<dbReference type="Gene3D" id="1.10.238.10">
    <property type="entry name" value="EF-hand"/>
    <property type="match status" value="1"/>
</dbReference>
<dbReference type="InterPro" id="IPR018247">
    <property type="entry name" value="EF_Hand_1_Ca_BS"/>
</dbReference>
<feature type="compositionally biased region" description="Low complexity" evidence="2">
    <location>
        <begin position="103"/>
        <end position="129"/>
    </location>
</feature>
<dbReference type="Proteomes" id="UP000654075">
    <property type="component" value="Unassembled WGS sequence"/>
</dbReference>
<evidence type="ECO:0000256" key="1">
    <source>
        <dbReference type="ARBA" id="ARBA00022837"/>
    </source>
</evidence>
<dbReference type="CDD" id="cd00051">
    <property type="entry name" value="EFh"/>
    <property type="match status" value="1"/>
</dbReference>
<dbReference type="SMART" id="SM00054">
    <property type="entry name" value="EFh"/>
    <property type="match status" value="2"/>
</dbReference>
<accession>A0A813G105</accession>
<protein>
    <recommendedName>
        <fullName evidence="3">EF-hand domain-containing protein</fullName>
    </recommendedName>
</protein>
<name>A0A813G105_POLGL</name>
<dbReference type="SUPFAM" id="SSF47473">
    <property type="entry name" value="EF-hand"/>
    <property type="match status" value="1"/>
</dbReference>